<dbReference type="Pfam" id="PF05015">
    <property type="entry name" value="HigB-like_toxin"/>
    <property type="match status" value="1"/>
</dbReference>
<dbReference type="SUPFAM" id="SSF143011">
    <property type="entry name" value="RelE-like"/>
    <property type="match status" value="1"/>
</dbReference>
<dbReference type="InterPro" id="IPR035093">
    <property type="entry name" value="RelE/ParE_toxin_dom_sf"/>
</dbReference>
<organism evidence="1 2">
    <name type="scientific">Nitrosococcus wardiae</name>
    <dbReference type="NCBI Taxonomy" id="1814290"/>
    <lineage>
        <taxon>Bacteria</taxon>
        <taxon>Pseudomonadati</taxon>
        <taxon>Pseudomonadota</taxon>
        <taxon>Gammaproteobacteria</taxon>
        <taxon>Chromatiales</taxon>
        <taxon>Chromatiaceae</taxon>
        <taxon>Nitrosococcus</taxon>
    </lineage>
</organism>
<evidence type="ECO:0000313" key="2">
    <source>
        <dbReference type="Proteomes" id="UP000294325"/>
    </source>
</evidence>
<dbReference type="EMBL" id="CP038033">
    <property type="protein sequence ID" value="QBQ56013.1"/>
    <property type="molecule type" value="Genomic_DNA"/>
</dbReference>
<dbReference type="Gene3D" id="3.30.2310.20">
    <property type="entry name" value="RelE-like"/>
    <property type="match status" value="1"/>
</dbReference>
<dbReference type="InterPro" id="IPR007711">
    <property type="entry name" value="HigB-1"/>
</dbReference>
<protein>
    <submittedName>
        <fullName evidence="1">Peptidase</fullName>
    </submittedName>
</protein>
<dbReference type="OrthoDB" id="9801102at2"/>
<name>A0A4P7C0E8_9GAMM</name>
<dbReference type="PANTHER" id="PTHR40266">
    <property type="entry name" value="TOXIN HIGB-1"/>
    <property type="match status" value="1"/>
</dbReference>
<dbReference type="RefSeq" id="WP_134359266.1">
    <property type="nucleotide sequence ID" value="NZ_CP038033.1"/>
</dbReference>
<accession>A0A4P7C0E8</accession>
<evidence type="ECO:0000313" key="1">
    <source>
        <dbReference type="EMBL" id="QBQ56013.1"/>
    </source>
</evidence>
<sequence length="92" mass="10675">MIRSFKHKGLERFFLKGTKSGIQAKHAVRLRLILGRLNAATNPQDMNLPGLKLHELSGRRKGFWSAWVSGNWRVTFRFEGMDAEAIDYEDYH</sequence>
<dbReference type="PANTHER" id="PTHR40266:SF2">
    <property type="entry name" value="TOXIN HIGB-1"/>
    <property type="match status" value="1"/>
</dbReference>
<dbReference type="AlphaFoldDB" id="A0A4P7C0E8"/>
<dbReference type="Proteomes" id="UP000294325">
    <property type="component" value="Chromosome"/>
</dbReference>
<dbReference type="KEGG" id="nwr:E3U44_16980"/>
<reference evidence="1 2" key="1">
    <citation type="submission" date="2019-03" db="EMBL/GenBank/DDBJ databases">
        <title>The genome sequence of Nitrosococcus wardiae strain D1FHST reveals the archetypal metabolic capacity of ammonia-oxidizing Gammaproteobacteria.</title>
        <authorList>
            <person name="Wang L."/>
            <person name="Lim C.K."/>
            <person name="Hanson T.E."/>
            <person name="Dang H."/>
            <person name="Klotz M.G."/>
        </authorList>
    </citation>
    <scope>NUCLEOTIDE SEQUENCE [LARGE SCALE GENOMIC DNA]</scope>
    <source>
        <strain evidence="1 2">D1FHS</strain>
    </source>
</reference>
<gene>
    <name evidence="1" type="ORF">E3U44_16980</name>
</gene>
<proteinExistence type="predicted"/>
<keyword evidence="2" id="KW-1185">Reference proteome</keyword>